<dbReference type="CDD" id="cd00293">
    <property type="entry name" value="USP-like"/>
    <property type="match status" value="1"/>
</dbReference>
<organism evidence="3 4">
    <name type="scientific">Sporotomaculum syntrophicum</name>
    <dbReference type="NCBI Taxonomy" id="182264"/>
    <lineage>
        <taxon>Bacteria</taxon>
        <taxon>Bacillati</taxon>
        <taxon>Bacillota</taxon>
        <taxon>Clostridia</taxon>
        <taxon>Eubacteriales</taxon>
        <taxon>Desulfallaceae</taxon>
        <taxon>Sporotomaculum</taxon>
    </lineage>
</organism>
<dbReference type="InterPro" id="IPR006016">
    <property type="entry name" value="UspA"/>
</dbReference>
<feature type="domain" description="UspA" evidence="2">
    <location>
        <begin position="38"/>
        <end position="172"/>
    </location>
</feature>
<evidence type="ECO:0000313" key="3">
    <source>
        <dbReference type="EMBL" id="KAF1085252.1"/>
    </source>
</evidence>
<accession>A0A9D2WRG4</accession>
<comment type="caution">
    <text evidence="3">The sequence shown here is derived from an EMBL/GenBank/DDBJ whole genome shotgun (WGS) entry which is preliminary data.</text>
</comment>
<reference evidence="3" key="1">
    <citation type="submission" date="2016-02" db="EMBL/GenBank/DDBJ databases">
        <title>Draft Genome Sequence of Sporotomaculum syntrophicum Strain FB, a Syntrophic Benzoate Degrader.</title>
        <authorList>
            <person name="Nobu M.K."/>
            <person name="Narihiro T."/>
            <person name="Qiu Y.-L."/>
            <person name="Ohashi A."/>
            <person name="Liu W.-T."/>
            <person name="Yuji S."/>
        </authorList>
    </citation>
    <scope>NUCLEOTIDE SEQUENCE</scope>
    <source>
        <strain evidence="3">FB</strain>
    </source>
</reference>
<proteinExistence type="inferred from homology"/>
<dbReference type="AlphaFoldDB" id="A0A9D2WRG4"/>
<dbReference type="PANTHER" id="PTHR46268:SF26">
    <property type="entry name" value="UNIVERSAL STRESS PROTEIN MJ0577"/>
    <property type="match status" value="1"/>
</dbReference>
<evidence type="ECO:0000256" key="1">
    <source>
        <dbReference type="ARBA" id="ARBA00008791"/>
    </source>
</evidence>
<comment type="similarity">
    <text evidence="1">Belongs to the universal stress protein A family.</text>
</comment>
<evidence type="ECO:0000259" key="2">
    <source>
        <dbReference type="Pfam" id="PF00582"/>
    </source>
</evidence>
<evidence type="ECO:0000313" key="4">
    <source>
        <dbReference type="Proteomes" id="UP000798488"/>
    </source>
</evidence>
<dbReference type="RefSeq" id="WP_161821747.1">
    <property type="nucleotide sequence ID" value="NZ_LSRS01000003.1"/>
</dbReference>
<protein>
    <submittedName>
        <fullName evidence="3">Universal stress protein</fullName>
    </submittedName>
</protein>
<gene>
    <name evidence="3" type="ORF">SPSYN_01388</name>
</gene>
<dbReference type="PANTHER" id="PTHR46268">
    <property type="entry name" value="STRESS RESPONSE PROTEIN NHAX"/>
    <property type="match status" value="1"/>
</dbReference>
<dbReference type="OrthoDB" id="9794782at2"/>
<dbReference type="SUPFAM" id="SSF52402">
    <property type="entry name" value="Adenine nucleotide alpha hydrolases-like"/>
    <property type="match status" value="1"/>
</dbReference>
<dbReference type="InterPro" id="IPR006015">
    <property type="entry name" value="Universal_stress_UspA"/>
</dbReference>
<dbReference type="Gene3D" id="3.40.50.12370">
    <property type="match status" value="1"/>
</dbReference>
<dbReference type="Pfam" id="PF00582">
    <property type="entry name" value="Usp"/>
    <property type="match status" value="1"/>
</dbReference>
<dbReference type="PRINTS" id="PR01438">
    <property type="entry name" value="UNVRSLSTRESS"/>
</dbReference>
<name>A0A9D2WRG4_9FIRM</name>
<sequence>MASEVIHYAQKPVLLVRLGEDTKKDAAAKQIASFGLSDHILFPTDFSKNADQAFQYLSKLASVGVKQITLLHVQDQTRIKKYLEDRLEEFNQIDLERLQNLKKLLEEIPGIEVHTAIKYGHLVVEILKVIQESNVQLVLMGSQGRGFVKELFLGSVSHNIVRQADASVLLIPALRED</sequence>
<dbReference type="EMBL" id="LSRS01000003">
    <property type="protein sequence ID" value="KAF1085252.1"/>
    <property type="molecule type" value="Genomic_DNA"/>
</dbReference>
<keyword evidence="4" id="KW-1185">Reference proteome</keyword>
<dbReference type="Proteomes" id="UP000798488">
    <property type="component" value="Unassembled WGS sequence"/>
</dbReference>